<dbReference type="InterPro" id="IPR021796">
    <property type="entry name" value="Tll0287-like_dom"/>
</dbReference>
<proteinExistence type="predicted"/>
<dbReference type="Pfam" id="PF11845">
    <property type="entry name" value="Tll0287-like"/>
    <property type="match status" value="1"/>
</dbReference>
<feature type="transmembrane region" description="Helical" evidence="1">
    <location>
        <begin position="274"/>
        <end position="297"/>
    </location>
</feature>
<keyword evidence="1" id="KW-1133">Transmembrane helix</keyword>
<dbReference type="SMART" id="SM00304">
    <property type="entry name" value="HAMP"/>
    <property type="match status" value="1"/>
</dbReference>
<comment type="caution">
    <text evidence="3">The sequence shown here is derived from an EMBL/GenBank/DDBJ whole genome shotgun (WGS) entry which is preliminary data.</text>
</comment>
<dbReference type="Proteomes" id="UP000245048">
    <property type="component" value="Unassembled WGS sequence"/>
</dbReference>
<dbReference type="AlphaFoldDB" id="A0A2U1V5M0"/>
<dbReference type="Gene3D" id="6.10.340.10">
    <property type="match status" value="1"/>
</dbReference>
<organism evidence="3 4">
    <name type="scientific">Teichococcus aestuarii</name>
    <dbReference type="NCBI Taxonomy" id="568898"/>
    <lineage>
        <taxon>Bacteria</taxon>
        <taxon>Pseudomonadati</taxon>
        <taxon>Pseudomonadota</taxon>
        <taxon>Alphaproteobacteria</taxon>
        <taxon>Acetobacterales</taxon>
        <taxon>Roseomonadaceae</taxon>
        <taxon>Roseomonas</taxon>
    </lineage>
</organism>
<keyword evidence="1" id="KW-0812">Transmembrane</keyword>
<gene>
    <name evidence="3" type="ORF">CR165_08560</name>
</gene>
<reference evidence="4" key="1">
    <citation type="submission" date="2017-10" db="EMBL/GenBank/DDBJ databases">
        <authorList>
            <person name="Toshchakov S.V."/>
            <person name="Goeva M.A."/>
        </authorList>
    </citation>
    <scope>NUCLEOTIDE SEQUENCE [LARGE SCALE GENOMIC DNA]</scope>
    <source>
        <strain evidence="4">JR1/69-1-13</strain>
    </source>
</reference>
<dbReference type="OrthoDB" id="9797588at2"/>
<name>A0A2U1V5M0_9PROT</name>
<keyword evidence="4" id="KW-1185">Reference proteome</keyword>
<accession>A0A2U1V5M0</accession>
<evidence type="ECO:0000256" key="1">
    <source>
        <dbReference type="SAM" id="Phobius"/>
    </source>
</evidence>
<dbReference type="GO" id="GO:0016020">
    <property type="term" value="C:membrane"/>
    <property type="evidence" value="ECO:0007669"/>
    <property type="project" value="InterPro"/>
</dbReference>
<dbReference type="EMBL" id="PDOA01000004">
    <property type="protein sequence ID" value="PWC29217.1"/>
    <property type="molecule type" value="Genomic_DNA"/>
</dbReference>
<dbReference type="PROSITE" id="PS50885">
    <property type="entry name" value="HAMP"/>
    <property type="match status" value="1"/>
</dbReference>
<sequence>MRFLLSAAVFRLVLVGRERSRFGASRQLAAPHVFVFVDRGAGCRLAGGGMPAIASPQGRRDETVQVPGIRRTVSRILAMVFCLGLLAGLGGFYLLLQDRALGQAASEARILLRSALAIRGYTAEHIFPKLTRLEDGAFHAETVPSFAAQTVFRMVASEYSAYTYREPALNPTSSADLATPFEVELIQRFRADPRLAELSGVRPTDTDRLFYLARPIRITQEGCLTCHSTPERAPPAMLAKYGTGSGFGWQMNEVVGAQVLTVPVTQGLKGSLELVGVLGLGLALIFGLAYVALVLALDRMVIRPLGALSRAAEAASQSGDPRLGLPRAGAGEIRRLAESIDRLRISLGKAMGRLGREAAPRPEAGD</sequence>
<evidence type="ECO:0000259" key="2">
    <source>
        <dbReference type="PROSITE" id="PS50885"/>
    </source>
</evidence>
<protein>
    <recommendedName>
        <fullName evidence="2">HAMP domain-containing protein</fullName>
    </recommendedName>
</protein>
<evidence type="ECO:0000313" key="3">
    <source>
        <dbReference type="EMBL" id="PWC29217.1"/>
    </source>
</evidence>
<dbReference type="GO" id="GO:0007165">
    <property type="term" value="P:signal transduction"/>
    <property type="evidence" value="ECO:0007669"/>
    <property type="project" value="InterPro"/>
</dbReference>
<dbReference type="InterPro" id="IPR003660">
    <property type="entry name" value="HAMP_dom"/>
</dbReference>
<feature type="domain" description="HAMP" evidence="2">
    <location>
        <begin position="299"/>
        <end position="352"/>
    </location>
</feature>
<feature type="transmembrane region" description="Helical" evidence="1">
    <location>
        <begin position="76"/>
        <end position="96"/>
    </location>
</feature>
<keyword evidence="1" id="KW-0472">Membrane</keyword>
<evidence type="ECO:0000313" key="4">
    <source>
        <dbReference type="Proteomes" id="UP000245048"/>
    </source>
</evidence>